<name>A0A1I6QT79_9FLAO</name>
<dbReference type="OrthoDB" id="3965347at2"/>
<dbReference type="PROSITE" id="PS50022">
    <property type="entry name" value="FA58C_3"/>
    <property type="match status" value="1"/>
</dbReference>
<gene>
    <name evidence="2" type="ORF">SAMN04487906_0845</name>
</gene>
<evidence type="ECO:0000259" key="1">
    <source>
        <dbReference type="PROSITE" id="PS50022"/>
    </source>
</evidence>
<dbReference type="InterPro" id="IPR008979">
    <property type="entry name" value="Galactose-bd-like_sf"/>
</dbReference>
<evidence type="ECO:0000313" key="3">
    <source>
        <dbReference type="Proteomes" id="UP000183209"/>
    </source>
</evidence>
<dbReference type="AlphaFoldDB" id="A0A1I6QT79"/>
<dbReference type="SUPFAM" id="SSF49785">
    <property type="entry name" value="Galactose-binding domain-like"/>
    <property type="match status" value="1"/>
</dbReference>
<dbReference type="EMBL" id="FPAG01000002">
    <property type="protein sequence ID" value="SFS55542.1"/>
    <property type="molecule type" value="Genomic_DNA"/>
</dbReference>
<accession>A0A1I6QT79</accession>
<dbReference type="Proteomes" id="UP000183209">
    <property type="component" value="Unassembled WGS sequence"/>
</dbReference>
<feature type="domain" description="F5/8 type C" evidence="1">
    <location>
        <begin position="399"/>
        <end position="555"/>
    </location>
</feature>
<reference evidence="2 3" key="1">
    <citation type="submission" date="2016-10" db="EMBL/GenBank/DDBJ databases">
        <authorList>
            <person name="de Groot N.N."/>
        </authorList>
    </citation>
    <scope>NUCLEOTIDE SEQUENCE [LARGE SCALE GENOMIC DNA]</scope>
    <source>
        <strain evidence="2 3">CGMCC 1.6114</strain>
    </source>
</reference>
<protein>
    <submittedName>
        <fullName evidence="2">F5/8 type C domain-containing protein</fullName>
    </submittedName>
</protein>
<dbReference type="RefSeq" id="WP_083425849.1">
    <property type="nucleotide sequence ID" value="NZ_FPAG01000002.1"/>
</dbReference>
<dbReference type="Gene3D" id="2.60.120.260">
    <property type="entry name" value="Galactose-binding domain-like"/>
    <property type="match status" value="1"/>
</dbReference>
<dbReference type="Pfam" id="PF00754">
    <property type="entry name" value="F5_F8_type_C"/>
    <property type="match status" value="1"/>
</dbReference>
<proteinExistence type="predicted"/>
<dbReference type="InterPro" id="IPR000421">
    <property type="entry name" value="FA58C"/>
</dbReference>
<organism evidence="2 3">
    <name type="scientific">Zhouia amylolytica</name>
    <dbReference type="NCBI Taxonomy" id="376730"/>
    <lineage>
        <taxon>Bacteria</taxon>
        <taxon>Pseudomonadati</taxon>
        <taxon>Bacteroidota</taxon>
        <taxon>Flavobacteriia</taxon>
        <taxon>Flavobacteriales</taxon>
        <taxon>Flavobacteriaceae</taxon>
        <taxon>Zhouia</taxon>
    </lineage>
</organism>
<evidence type="ECO:0000313" key="2">
    <source>
        <dbReference type="EMBL" id="SFS55542.1"/>
    </source>
</evidence>
<sequence>MKTLLSTITFRLPHLIGAVILFTLCYACSEYDTSETLTYEHLKGTEDPEPDYRSDMPYNLNVVYFYPKGTQPHPKYQKRLSGVLTFWQEYLADELGSYGYERRKFGLLRDVYNDSLVKIIPIEGQYEDYRSGSQNIKYIAEEVNAYFAEHPEEKAGPHTAIFQRGTGNGSGCDFNPDPKLFFTGINNLAYLIDYEKLDMKYFRNGTTEGDCLKVGSNMHELLHSLNVPHDRERYNDPDNFRECIMSGGGGRLSRQEYAGKVHITKAACAILDKNQIFQTTASPHYTSPEFGLDNFEFTSDEENIYIKAHLVATGAKPAHLAVYHDKYPAWVNNDYDAINWTTAFDENGNAELTMPLAGFYPDMREDWAFIRLKLRIVFEDGTLESIDNFGYFMLNGKPLLDMHLNETINEMDKSDWQVTYIKSEQAGKGKENLIDNDRNTFWHSEWWGAPQIGKIPQDFIVDMGAVKTVNGFTFVQRQQTDPNNSGPLQVHIKNYTIEISNDQTNWTKMGDYSLQQIQERQIRTFADPLSLRYVRITMNSTYNKDVCALAEFGAF</sequence>